<feature type="compositionally biased region" description="Basic residues" evidence="1">
    <location>
        <begin position="346"/>
        <end position="357"/>
    </location>
</feature>
<evidence type="ECO:0000256" key="1">
    <source>
        <dbReference type="SAM" id="MobiDB-lite"/>
    </source>
</evidence>
<keyword evidence="3" id="KW-0732">Signal</keyword>
<feature type="signal peptide" evidence="3">
    <location>
        <begin position="1"/>
        <end position="17"/>
    </location>
</feature>
<evidence type="ECO:0008006" key="6">
    <source>
        <dbReference type="Google" id="ProtNLM"/>
    </source>
</evidence>
<dbReference type="EMBL" id="CP115149">
    <property type="protein sequence ID" value="WBL36515.1"/>
    <property type="molecule type" value="Genomic_DNA"/>
</dbReference>
<evidence type="ECO:0000256" key="2">
    <source>
        <dbReference type="SAM" id="Phobius"/>
    </source>
</evidence>
<keyword evidence="5" id="KW-1185">Reference proteome</keyword>
<sequence>MPAALAVPAFGAGWLWAAAPAAACALALAGAGARPGLVRRVSGRFGPRGEREGAAVAPRDAAAGFAAYTGAALLAGLAFHVTAVVVSPWPLSRWEEGVLVFSLASLAGYVTPFALSGAGVRESIIVALLGGTLGAPAALTVAVVARATAVLVDAVLLAGAYGAGWLARGLRGATQPPRHRTGARSRRQRRPRSGRGGGDGAGRRARRRRRGPVPPGRRGNQPRAAEAGHIDEAFEAGDEDGEPGGGGFRGGDAEAFRAAGHGDVRRDEEVGAGVQGIEAVRREGAEEAEPGFAAGEGAEPRRLGAFADDGEGDAGRQQRQDVRGEPGGAFPFDEPAGRDEQGPPRGRPRAARCGRVRRAADAGEAAGIDAVQDDTGPEPAAGFDFVGGVAADGDDAPRAEPA</sequence>
<evidence type="ECO:0000313" key="4">
    <source>
        <dbReference type="EMBL" id="WBL36515.1"/>
    </source>
</evidence>
<gene>
    <name evidence="4" type="ORF">O0235_02870</name>
</gene>
<feature type="compositionally biased region" description="Low complexity" evidence="1">
    <location>
        <begin position="380"/>
        <end position="391"/>
    </location>
</feature>
<name>A0ABY7M7K2_9CHLR</name>
<reference evidence="4 5" key="1">
    <citation type="journal article" date="2023" name="ISME J.">
        <title>Thermophilic Dehalococcoidia with unusual traits shed light on an unexpected past.</title>
        <authorList>
            <person name="Palmer M."/>
            <person name="Covington J.K."/>
            <person name="Zhou E.M."/>
            <person name="Thomas S.C."/>
            <person name="Habib N."/>
            <person name="Seymour C.O."/>
            <person name="Lai D."/>
            <person name="Johnston J."/>
            <person name="Hashimi A."/>
            <person name="Jiao J.Y."/>
            <person name="Muok A.R."/>
            <person name="Liu L."/>
            <person name="Xian W.D."/>
            <person name="Zhi X.Y."/>
            <person name="Li M.M."/>
            <person name="Silva L.P."/>
            <person name="Bowen B.P."/>
            <person name="Louie K."/>
            <person name="Briegel A."/>
            <person name="Pett-Ridge J."/>
            <person name="Weber P.K."/>
            <person name="Tocheva E.I."/>
            <person name="Woyke T."/>
            <person name="Northen T.R."/>
            <person name="Mayali X."/>
            <person name="Li W.J."/>
            <person name="Hedlund B.P."/>
        </authorList>
    </citation>
    <scope>NUCLEOTIDE SEQUENCE [LARGE SCALE GENOMIC DNA]</scope>
    <source>
        <strain evidence="4 5">YIM 72310</strain>
    </source>
</reference>
<keyword evidence="2" id="KW-0812">Transmembrane</keyword>
<dbReference type="Proteomes" id="UP001212803">
    <property type="component" value="Chromosome"/>
</dbReference>
<feature type="transmembrane region" description="Helical" evidence="2">
    <location>
        <begin position="124"/>
        <end position="143"/>
    </location>
</feature>
<feature type="region of interest" description="Disordered" evidence="1">
    <location>
        <begin position="235"/>
        <end position="254"/>
    </location>
</feature>
<feature type="compositionally biased region" description="Basic residues" evidence="1">
    <location>
        <begin position="177"/>
        <end position="193"/>
    </location>
</feature>
<keyword evidence="2" id="KW-1133">Transmembrane helix</keyword>
<feature type="compositionally biased region" description="Basic and acidic residues" evidence="1">
    <location>
        <begin position="313"/>
        <end position="324"/>
    </location>
</feature>
<feature type="transmembrane region" description="Helical" evidence="2">
    <location>
        <begin position="65"/>
        <end position="86"/>
    </location>
</feature>
<proteinExistence type="predicted"/>
<feature type="region of interest" description="Disordered" evidence="1">
    <location>
        <begin position="171"/>
        <end position="228"/>
    </location>
</feature>
<keyword evidence="2" id="KW-0472">Membrane</keyword>
<feature type="chain" id="PRO_5045150940" description="Flippase-like domain-containing protein" evidence="3">
    <location>
        <begin position="18"/>
        <end position="402"/>
    </location>
</feature>
<accession>A0ABY7M7K2</accession>
<evidence type="ECO:0000256" key="3">
    <source>
        <dbReference type="SAM" id="SignalP"/>
    </source>
</evidence>
<protein>
    <recommendedName>
        <fullName evidence="6">Flippase-like domain-containing protein</fullName>
    </recommendedName>
</protein>
<feature type="region of interest" description="Disordered" evidence="1">
    <location>
        <begin position="260"/>
        <end position="402"/>
    </location>
</feature>
<feature type="compositionally biased region" description="Basic and acidic residues" evidence="1">
    <location>
        <begin position="260"/>
        <end position="269"/>
    </location>
</feature>
<feature type="transmembrane region" description="Helical" evidence="2">
    <location>
        <begin position="98"/>
        <end position="118"/>
    </location>
</feature>
<evidence type="ECO:0000313" key="5">
    <source>
        <dbReference type="Proteomes" id="UP001212803"/>
    </source>
</evidence>
<organism evidence="4 5">
    <name type="scientific">Tepidiforma flava</name>
    <dbReference type="NCBI Taxonomy" id="3004094"/>
    <lineage>
        <taxon>Bacteria</taxon>
        <taxon>Bacillati</taxon>
        <taxon>Chloroflexota</taxon>
        <taxon>Tepidiformia</taxon>
        <taxon>Tepidiformales</taxon>
        <taxon>Tepidiformaceae</taxon>
        <taxon>Tepidiforma</taxon>
    </lineage>
</organism>